<keyword evidence="4" id="KW-1185">Reference proteome</keyword>
<dbReference type="InterPro" id="IPR041698">
    <property type="entry name" value="Methyltransf_25"/>
</dbReference>
<dbReference type="KEGG" id="sct:SCAT_5661"/>
<reference evidence="4" key="1">
    <citation type="submission" date="2011-12" db="EMBL/GenBank/DDBJ databases">
        <title>Complete genome sequence of Streptomyces cattleya strain DSM 46488.</title>
        <authorList>
            <person name="Ou H.-Y."/>
            <person name="Li P."/>
            <person name="Zhao C."/>
            <person name="O'Hagan D."/>
            <person name="Deng Z."/>
        </authorList>
    </citation>
    <scope>NUCLEOTIDE SEQUENCE [LARGE SCALE GENOMIC DNA]</scope>
    <source>
        <strain evidence="4">ATCC 35852 / DSM 46488 / JCM 4925 / NBRC 14057 / NRRL 8057</strain>
    </source>
</reference>
<keyword evidence="1" id="KW-1133">Transmembrane helix</keyword>
<dbReference type="SUPFAM" id="SSF53335">
    <property type="entry name" value="S-adenosyl-L-methionine-dependent methyltransferases"/>
    <property type="match status" value="1"/>
</dbReference>
<gene>
    <name evidence="3" type="ordered locus">SCATT_56610</name>
</gene>
<dbReference type="PANTHER" id="PTHR43591:SF24">
    <property type="entry name" value="2-METHOXY-6-POLYPRENYL-1,4-BENZOQUINOL METHYLASE, MITOCHONDRIAL"/>
    <property type="match status" value="1"/>
</dbReference>
<dbReference type="PANTHER" id="PTHR43591">
    <property type="entry name" value="METHYLTRANSFERASE"/>
    <property type="match status" value="1"/>
</dbReference>
<dbReference type="RefSeq" id="WP_014146363.1">
    <property type="nucleotide sequence ID" value="NC_016111.1"/>
</dbReference>
<dbReference type="AlphaFoldDB" id="F8JTU3"/>
<feature type="transmembrane region" description="Helical" evidence="1">
    <location>
        <begin position="12"/>
        <end position="29"/>
    </location>
</feature>
<feature type="domain" description="Methyltransferase" evidence="2">
    <location>
        <begin position="67"/>
        <end position="163"/>
    </location>
</feature>
<proteinExistence type="predicted"/>
<dbReference type="GO" id="GO:0032259">
    <property type="term" value="P:methylation"/>
    <property type="evidence" value="ECO:0007669"/>
    <property type="project" value="UniProtKB-KW"/>
</dbReference>
<dbReference type="Proteomes" id="UP000007842">
    <property type="component" value="Chromosome"/>
</dbReference>
<accession>F8JTU3</accession>
<dbReference type="EMBL" id="CP003219">
    <property type="protein sequence ID" value="AEW98032.1"/>
    <property type="molecule type" value="Genomic_DNA"/>
</dbReference>
<sequence>MSTTSVLTGARMRWALAAGAAAAAGYWWFGDKAPYPYAQCRLLDLPLPFLTSDRLDTVLEPRRGERILEVGPGTGLQSLHIAPQLGPQGRLDVLDVQSEMLDHVMRRAAEQELDNVFPTRSDARELPFEDGTFDAMYLVTALGEIPEPERVLSEAARVLAPGGRLVVGEFFDRHWIPFGRLHRLADSSGLHLQTRSGSTLAYLARFSPCAAGPGSAEPSLVGV</sequence>
<dbReference type="CDD" id="cd02440">
    <property type="entry name" value="AdoMet_MTases"/>
    <property type="match status" value="1"/>
</dbReference>
<evidence type="ECO:0000259" key="2">
    <source>
        <dbReference type="Pfam" id="PF13649"/>
    </source>
</evidence>
<dbReference type="GO" id="GO:0008168">
    <property type="term" value="F:methyltransferase activity"/>
    <property type="evidence" value="ECO:0007669"/>
    <property type="project" value="UniProtKB-KW"/>
</dbReference>
<dbReference type="InterPro" id="IPR029063">
    <property type="entry name" value="SAM-dependent_MTases_sf"/>
</dbReference>
<name>F8JTU3_STREN</name>
<keyword evidence="1" id="KW-0812">Transmembrane</keyword>
<dbReference type="Gene3D" id="3.40.50.150">
    <property type="entry name" value="Vaccinia Virus protein VP39"/>
    <property type="match status" value="1"/>
</dbReference>
<keyword evidence="1" id="KW-0472">Membrane</keyword>
<dbReference type="eggNOG" id="COG2226">
    <property type="taxonomic scope" value="Bacteria"/>
</dbReference>
<evidence type="ECO:0000313" key="3">
    <source>
        <dbReference type="EMBL" id="AEW98032.1"/>
    </source>
</evidence>
<keyword evidence="3" id="KW-0489">Methyltransferase</keyword>
<dbReference type="OrthoDB" id="9769602at2"/>
<keyword evidence="3" id="KW-0808">Transferase</keyword>
<dbReference type="STRING" id="1003195.SCATT_56610"/>
<dbReference type="HOGENOM" id="CLU_037990_16_2_11"/>
<accession>G8X437</accession>
<dbReference type="PATRIC" id="fig|1003195.11.peg.7076"/>
<evidence type="ECO:0000256" key="1">
    <source>
        <dbReference type="SAM" id="Phobius"/>
    </source>
</evidence>
<protein>
    <submittedName>
        <fullName evidence="3">Methyltransferase type 11</fullName>
    </submittedName>
</protein>
<dbReference type="Pfam" id="PF13649">
    <property type="entry name" value="Methyltransf_25"/>
    <property type="match status" value="1"/>
</dbReference>
<organism evidence="3 4">
    <name type="scientific">Streptantibioticus cattleyicolor (strain ATCC 35852 / DSM 46488 / JCM 4925 / NBRC 14057 / NRRL 8057)</name>
    <name type="common">Streptomyces cattleya</name>
    <dbReference type="NCBI Taxonomy" id="1003195"/>
    <lineage>
        <taxon>Bacteria</taxon>
        <taxon>Bacillati</taxon>
        <taxon>Actinomycetota</taxon>
        <taxon>Actinomycetes</taxon>
        <taxon>Kitasatosporales</taxon>
        <taxon>Streptomycetaceae</taxon>
        <taxon>Streptantibioticus</taxon>
    </lineage>
</organism>
<dbReference type="KEGG" id="scy:SCATT_56610"/>
<evidence type="ECO:0000313" key="4">
    <source>
        <dbReference type="Proteomes" id="UP000007842"/>
    </source>
</evidence>